<dbReference type="GO" id="GO:0016798">
    <property type="term" value="F:hydrolase activity, acting on glycosyl bonds"/>
    <property type="evidence" value="ECO:0007669"/>
    <property type="project" value="UniProtKB-KW"/>
</dbReference>
<dbReference type="OrthoDB" id="4138492at2759"/>
<dbReference type="GO" id="GO:0005975">
    <property type="term" value="P:carbohydrate metabolic process"/>
    <property type="evidence" value="ECO:0007669"/>
    <property type="project" value="InterPro"/>
</dbReference>
<dbReference type="PANTHER" id="PTHR41814:SF1">
    <property type="entry name" value="CELLULASE"/>
    <property type="match status" value="1"/>
</dbReference>
<dbReference type="RefSeq" id="XP_007862576.1">
    <property type="nucleotide sequence ID" value="XM_007864385.1"/>
</dbReference>
<dbReference type="AlphaFoldDB" id="S7QK81"/>
<keyword evidence="3" id="KW-0326">Glycosidase</keyword>
<keyword evidence="2" id="KW-0732">Signal</keyword>
<organism evidence="3 4">
    <name type="scientific">Gloeophyllum trabeum (strain ATCC 11539 / FP-39264 / Madison 617)</name>
    <name type="common">Brown rot fungus</name>
    <dbReference type="NCBI Taxonomy" id="670483"/>
    <lineage>
        <taxon>Eukaryota</taxon>
        <taxon>Fungi</taxon>
        <taxon>Dikarya</taxon>
        <taxon>Basidiomycota</taxon>
        <taxon>Agaricomycotina</taxon>
        <taxon>Agaricomycetes</taxon>
        <taxon>Gloeophyllales</taxon>
        <taxon>Gloeophyllaceae</taxon>
        <taxon>Gloeophyllum</taxon>
    </lineage>
</organism>
<feature type="signal peptide" evidence="2">
    <location>
        <begin position="1"/>
        <end position="24"/>
    </location>
</feature>
<dbReference type="EMBL" id="KB469297">
    <property type="protein sequence ID" value="EPQ59648.1"/>
    <property type="molecule type" value="Genomic_DNA"/>
</dbReference>
<gene>
    <name evidence="3" type="ORF">GLOTRDRAFT_71268</name>
</gene>
<dbReference type="HOGENOM" id="CLU_037534_0_0_1"/>
<protein>
    <submittedName>
        <fullName evidence="3">Six-hairpin glycosidase</fullName>
    </submittedName>
</protein>
<name>S7QK81_GLOTA</name>
<dbReference type="eggNOG" id="ENOG502S3G7">
    <property type="taxonomic scope" value="Eukaryota"/>
</dbReference>
<evidence type="ECO:0000256" key="1">
    <source>
        <dbReference type="ARBA" id="ARBA00022801"/>
    </source>
</evidence>
<dbReference type="Pfam" id="PF07470">
    <property type="entry name" value="Glyco_hydro_88"/>
    <property type="match status" value="1"/>
</dbReference>
<accession>S7QK81</accession>
<evidence type="ECO:0000256" key="2">
    <source>
        <dbReference type="SAM" id="SignalP"/>
    </source>
</evidence>
<dbReference type="KEGG" id="gtr:GLOTRDRAFT_71268"/>
<dbReference type="InterPro" id="IPR010905">
    <property type="entry name" value="Glyco_hydro_88"/>
</dbReference>
<reference evidence="3 4" key="1">
    <citation type="journal article" date="2012" name="Science">
        <title>The Paleozoic origin of enzymatic lignin decomposition reconstructed from 31 fungal genomes.</title>
        <authorList>
            <person name="Floudas D."/>
            <person name="Binder M."/>
            <person name="Riley R."/>
            <person name="Barry K."/>
            <person name="Blanchette R.A."/>
            <person name="Henrissat B."/>
            <person name="Martinez A.T."/>
            <person name="Otillar R."/>
            <person name="Spatafora J.W."/>
            <person name="Yadav J.S."/>
            <person name="Aerts A."/>
            <person name="Benoit I."/>
            <person name="Boyd A."/>
            <person name="Carlson A."/>
            <person name="Copeland A."/>
            <person name="Coutinho P.M."/>
            <person name="de Vries R.P."/>
            <person name="Ferreira P."/>
            <person name="Findley K."/>
            <person name="Foster B."/>
            <person name="Gaskell J."/>
            <person name="Glotzer D."/>
            <person name="Gorecki P."/>
            <person name="Heitman J."/>
            <person name="Hesse C."/>
            <person name="Hori C."/>
            <person name="Igarashi K."/>
            <person name="Jurgens J.A."/>
            <person name="Kallen N."/>
            <person name="Kersten P."/>
            <person name="Kohler A."/>
            <person name="Kuees U."/>
            <person name="Kumar T.K.A."/>
            <person name="Kuo A."/>
            <person name="LaButti K."/>
            <person name="Larrondo L.F."/>
            <person name="Lindquist E."/>
            <person name="Ling A."/>
            <person name="Lombard V."/>
            <person name="Lucas S."/>
            <person name="Lundell T."/>
            <person name="Martin R."/>
            <person name="McLaughlin D.J."/>
            <person name="Morgenstern I."/>
            <person name="Morin E."/>
            <person name="Murat C."/>
            <person name="Nagy L.G."/>
            <person name="Nolan M."/>
            <person name="Ohm R.A."/>
            <person name="Patyshakuliyeva A."/>
            <person name="Rokas A."/>
            <person name="Ruiz-Duenas F.J."/>
            <person name="Sabat G."/>
            <person name="Salamov A."/>
            <person name="Samejima M."/>
            <person name="Schmutz J."/>
            <person name="Slot J.C."/>
            <person name="St John F."/>
            <person name="Stenlid J."/>
            <person name="Sun H."/>
            <person name="Sun S."/>
            <person name="Syed K."/>
            <person name="Tsang A."/>
            <person name="Wiebenga A."/>
            <person name="Young D."/>
            <person name="Pisabarro A."/>
            <person name="Eastwood D.C."/>
            <person name="Martin F."/>
            <person name="Cullen D."/>
            <person name="Grigoriev I.V."/>
            <person name="Hibbett D.S."/>
        </authorList>
    </citation>
    <scope>NUCLEOTIDE SEQUENCE [LARGE SCALE GENOMIC DNA]</scope>
    <source>
        <strain evidence="3 4">ATCC 11539</strain>
    </source>
</reference>
<dbReference type="Proteomes" id="UP000030669">
    <property type="component" value="Unassembled WGS sequence"/>
</dbReference>
<sequence>MVAGATVLRSLLTLASSAPAGVQAGLSNDTISNVRSRLLESANASWELGTAAEALTELYWPSLSVFRPSAFPPPTTLNSSDSASDVLAIARNTVRTRPSQVLPLVADDGAVGDPASIGVAVLLGAWTYGNSSGSGNASSNPFWEAAGNQLDYLLHVAPQTNDGAISHRTDQVQLWSDFVYMAPPFIAYFGALQGGESGLGLMQYAYQQCKLYRNYLKDDSGLWRHVTLGSWQDDTHWATGNGWAAAGMLRVLETLANSDQADSLTEETNDLTIWIQEIINATWPLQKENGTLYNILDDDSSFADSSSTALLASVTYRMAYIAGDDTHLNAANRAMALIEKSIDDDGWLQNTVNPYTFSSPNTGENHSPEGQAFVLLLQSAWRDYWLAQRKSL</sequence>
<dbReference type="OMA" id="NDTTHWA"/>
<keyword evidence="1" id="KW-0378">Hydrolase</keyword>
<dbReference type="InterPro" id="IPR012341">
    <property type="entry name" value="6hp_glycosidase-like_sf"/>
</dbReference>
<dbReference type="Gene3D" id="1.50.10.10">
    <property type="match status" value="1"/>
</dbReference>
<proteinExistence type="predicted"/>
<feature type="chain" id="PRO_5004556423" evidence="2">
    <location>
        <begin position="25"/>
        <end position="392"/>
    </location>
</feature>
<dbReference type="SUPFAM" id="SSF48208">
    <property type="entry name" value="Six-hairpin glycosidases"/>
    <property type="match status" value="1"/>
</dbReference>
<evidence type="ECO:0000313" key="4">
    <source>
        <dbReference type="Proteomes" id="UP000030669"/>
    </source>
</evidence>
<dbReference type="InterPro" id="IPR008928">
    <property type="entry name" value="6-hairpin_glycosidase_sf"/>
</dbReference>
<evidence type="ECO:0000313" key="3">
    <source>
        <dbReference type="EMBL" id="EPQ59648.1"/>
    </source>
</evidence>
<dbReference type="GeneID" id="19308164"/>
<keyword evidence="4" id="KW-1185">Reference proteome</keyword>
<dbReference type="PANTHER" id="PTHR41814">
    <property type="entry name" value="EXPRESSED PROTEIN"/>
    <property type="match status" value="1"/>
</dbReference>